<evidence type="ECO:0000313" key="3">
    <source>
        <dbReference type="Proteomes" id="UP000008076"/>
    </source>
</evidence>
<dbReference type="GeneID" id="5879247"/>
<feature type="transmembrane region" description="Helical" evidence="1">
    <location>
        <begin position="126"/>
        <end position="147"/>
    </location>
</feature>
<dbReference type="KEGG" id="edi:EDI_349570"/>
<dbReference type="OMA" id="VLNHYMV"/>
<dbReference type="RefSeq" id="XP_001734344.1">
    <property type="nucleotide sequence ID" value="XM_001734292.1"/>
</dbReference>
<keyword evidence="1" id="KW-0472">Membrane</keyword>
<dbReference type="AlphaFoldDB" id="B0E7J0"/>
<evidence type="ECO:0000256" key="1">
    <source>
        <dbReference type="SAM" id="Phobius"/>
    </source>
</evidence>
<keyword evidence="1" id="KW-0812">Transmembrane</keyword>
<evidence type="ECO:0000313" key="2">
    <source>
        <dbReference type="EMBL" id="EDR29518.1"/>
    </source>
</evidence>
<dbReference type="EMBL" id="DS548022">
    <property type="protein sequence ID" value="EDR29518.1"/>
    <property type="molecule type" value="Genomic_DNA"/>
</dbReference>
<dbReference type="VEuPathDB" id="AmoebaDB:EDI_349570"/>
<keyword evidence="3" id="KW-1185">Reference proteome</keyword>
<proteinExistence type="predicted"/>
<accession>B0E7J0</accession>
<gene>
    <name evidence="2" type="ORF">EDI_349570</name>
</gene>
<protein>
    <submittedName>
        <fullName evidence="2">Uncharacterized protein</fullName>
    </submittedName>
</protein>
<dbReference type="OrthoDB" id="28099at2759"/>
<dbReference type="eggNOG" id="ENOG502RHCK">
    <property type="taxonomic scope" value="Eukaryota"/>
</dbReference>
<dbReference type="Proteomes" id="UP000008076">
    <property type="component" value="Unassembled WGS sequence"/>
</dbReference>
<organism evidence="3">
    <name type="scientific">Entamoeba dispar (strain ATCC PRA-260 / SAW760)</name>
    <dbReference type="NCBI Taxonomy" id="370354"/>
    <lineage>
        <taxon>Eukaryota</taxon>
        <taxon>Amoebozoa</taxon>
        <taxon>Evosea</taxon>
        <taxon>Archamoebae</taxon>
        <taxon>Mastigamoebida</taxon>
        <taxon>Entamoebidae</taxon>
        <taxon>Entamoeba</taxon>
    </lineage>
</organism>
<keyword evidence="1" id="KW-1133">Transmembrane helix</keyword>
<reference evidence="3" key="1">
    <citation type="submission" date="2007-12" db="EMBL/GenBank/DDBJ databases">
        <title>Annotation of Entamoeba dispar SAW760.</title>
        <authorList>
            <person name="Lorenzi H."/>
            <person name="Inman J."/>
            <person name="Schobel S."/>
            <person name="Amedeo P."/>
            <person name="Caler E."/>
        </authorList>
    </citation>
    <scope>NUCLEOTIDE SEQUENCE [LARGE SCALE GENOMIC DNA]</scope>
    <source>
        <strain evidence="3">ATCC PRA-260 / SAW760</strain>
    </source>
</reference>
<name>B0E7J0_ENTDS</name>
<sequence length="148" mass="17255">MITTNKFIITFINHYHHLNTNHIMLGTDPFLYSISTIPECLFQNSTYGIIMAIFDDQTKNKYQRWVYNPIQYCVNYSLLSVLNHYMVTSLNTLFIKKTKKNKIGIEVISSLSSSIIPYWNQSTTMIGWNCFLQVGTNMLITFINSFLD</sequence>